<reference evidence="2" key="1">
    <citation type="journal article" date="2019" name="Int. J. Syst. Evol. Microbiol.">
        <title>The Global Catalogue of Microorganisms (GCM) 10K type strain sequencing project: providing services to taxonomists for standard genome sequencing and annotation.</title>
        <authorList>
            <consortium name="The Broad Institute Genomics Platform"/>
            <consortium name="The Broad Institute Genome Sequencing Center for Infectious Disease"/>
            <person name="Wu L."/>
            <person name="Ma J."/>
        </authorList>
    </citation>
    <scope>NUCLEOTIDE SEQUENCE [LARGE SCALE GENOMIC DNA]</scope>
    <source>
        <strain evidence="2">JCM 30742</strain>
    </source>
</reference>
<protein>
    <recommendedName>
        <fullName evidence="3">Major tail protein</fullName>
    </recommendedName>
</protein>
<proteinExistence type="predicted"/>
<gene>
    <name evidence="1" type="ORF">GCM10023081_46760</name>
</gene>
<dbReference type="RefSeq" id="WP_345154837.1">
    <property type="nucleotide sequence ID" value="NZ_BAABEO010000045.1"/>
</dbReference>
<name>A0ABP7DH33_9MICC</name>
<dbReference type="Proteomes" id="UP001500752">
    <property type="component" value="Unassembled WGS sequence"/>
</dbReference>
<evidence type="ECO:0000313" key="1">
    <source>
        <dbReference type="EMBL" id="GAA3705369.1"/>
    </source>
</evidence>
<organism evidence="1 2">
    <name type="scientific">Arthrobacter ginkgonis</name>
    <dbReference type="NCBI Taxonomy" id="1630594"/>
    <lineage>
        <taxon>Bacteria</taxon>
        <taxon>Bacillati</taxon>
        <taxon>Actinomycetota</taxon>
        <taxon>Actinomycetes</taxon>
        <taxon>Micrococcales</taxon>
        <taxon>Micrococcaceae</taxon>
        <taxon>Arthrobacter</taxon>
    </lineage>
</organism>
<sequence length="154" mass="16223">MTITAGVLGDWLVEVAAYTDGTAPTTWTPLGGITEFTPPQREKNFENDAEFDGTHWGSQIATGISWTSEATVKRPRATLAEDPGQAILLAAAEEILEGGFVHVRFSQRGVTPKAGKEGIANVDLNDNGGPKTDQTTAALTLTGRGALIPFTVSP</sequence>
<dbReference type="EMBL" id="BAABEO010000045">
    <property type="protein sequence ID" value="GAA3705369.1"/>
    <property type="molecule type" value="Genomic_DNA"/>
</dbReference>
<dbReference type="NCBIfam" id="NF047353">
    <property type="entry name" value="tube_lmo2291"/>
    <property type="match status" value="1"/>
</dbReference>
<evidence type="ECO:0000313" key="2">
    <source>
        <dbReference type="Proteomes" id="UP001500752"/>
    </source>
</evidence>
<comment type="caution">
    <text evidence="1">The sequence shown here is derived from an EMBL/GenBank/DDBJ whole genome shotgun (WGS) entry which is preliminary data.</text>
</comment>
<accession>A0ABP7DH33</accession>
<evidence type="ECO:0008006" key="3">
    <source>
        <dbReference type="Google" id="ProtNLM"/>
    </source>
</evidence>
<keyword evidence="2" id="KW-1185">Reference proteome</keyword>